<keyword evidence="2" id="KW-1185">Reference proteome</keyword>
<dbReference type="EMBL" id="LPBJ01000047">
    <property type="protein sequence ID" value="KVP98332.1"/>
    <property type="molecule type" value="Genomic_DNA"/>
</dbReference>
<evidence type="ECO:0000313" key="2">
    <source>
        <dbReference type="Proteomes" id="UP000056453"/>
    </source>
</evidence>
<proteinExistence type="predicted"/>
<name>A0AAW3MUN8_9BURK</name>
<accession>A0AAW3MUN8</accession>
<reference evidence="1 2" key="1">
    <citation type="submission" date="2015-11" db="EMBL/GenBank/DDBJ databases">
        <title>Expanding the genomic diversity of Burkholderia species for the development of highly accurate diagnostics.</title>
        <authorList>
            <person name="Sahl J."/>
            <person name="Keim P."/>
            <person name="Wagner D."/>
        </authorList>
    </citation>
    <scope>NUCLEOTIDE SEQUENCE [LARGE SCALE GENOMIC DNA]</scope>
    <source>
        <strain evidence="1 2">MSMB1808WGS</strain>
    </source>
</reference>
<evidence type="ECO:0000313" key="1">
    <source>
        <dbReference type="EMBL" id="KVP98332.1"/>
    </source>
</evidence>
<sequence length="301" mass="30894">MLALTGGAHAADAGAHWTACGVGYSQHLSSTSDKGGDVKLGLTSCSRTTATGVVQTFELGALADTPPAGRRNIVMEGGVPAMVTGVPSNQRDTFQTFAGFGAEFDMGLGSAALVNARVGVINGISTSIVRGFIDAEHRWEGSKDSRHSPLSSSSRPLVQLSGTLTSELVGVNLGQTRVGLSEIENITVGTGLDALTVGLQLSAKFSGTAPVLPAGLPGMPLRVASGTNVYAGVFAQGTAYDIASVDAGTKRVSTYAKAGVSLALGKHASLGIEYTHPLSARVQQQYINGYDYIGATLGYRF</sequence>
<comment type="caution">
    <text evidence="1">The sequence shown here is derived from an EMBL/GenBank/DDBJ whole genome shotgun (WGS) entry which is preliminary data.</text>
</comment>
<dbReference type="AlphaFoldDB" id="A0AAW3MUN8"/>
<dbReference type="Proteomes" id="UP000056453">
    <property type="component" value="Unassembled WGS sequence"/>
</dbReference>
<organism evidence="1 2">
    <name type="scientific">Burkholderia ubonensis</name>
    <dbReference type="NCBI Taxonomy" id="101571"/>
    <lineage>
        <taxon>Bacteria</taxon>
        <taxon>Pseudomonadati</taxon>
        <taxon>Pseudomonadota</taxon>
        <taxon>Betaproteobacteria</taxon>
        <taxon>Burkholderiales</taxon>
        <taxon>Burkholderiaceae</taxon>
        <taxon>Burkholderia</taxon>
        <taxon>Burkholderia cepacia complex</taxon>
    </lineage>
</organism>
<protein>
    <recommendedName>
        <fullName evidence="3">Outer membrane protein beta-barrel domain-containing protein</fullName>
    </recommendedName>
</protein>
<evidence type="ECO:0008006" key="3">
    <source>
        <dbReference type="Google" id="ProtNLM"/>
    </source>
</evidence>
<gene>
    <name evidence="1" type="ORF">WJ96_07370</name>
</gene>